<sequence length="107" mass="12021">MSPGSSTESYPAFARIGLRENPGKNLNQSIDKRNEKKGGILCDEKVAMSDHKYERLIRAPKSKTLIPFAKRLQRVQTQLFVLRGALQGAMKQTIKQFSDFPTAITIL</sequence>
<reference evidence="1 2" key="1">
    <citation type="journal article" date="2022" name="Allergy">
        <title>Genome assembly and annotation of Periplaneta americana reveal a comprehensive cockroach allergen profile.</title>
        <authorList>
            <person name="Wang L."/>
            <person name="Xiong Q."/>
            <person name="Saelim N."/>
            <person name="Wang L."/>
            <person name="Nong W."/>
            <person name="Wan A.T."/>
            <person name="Shi M."/>
            <person name="Liu X."/>
            <person name="Cao Q."/>
            <person name="Hui J.H.L."/>
            <person name="Sookrung N."/>
            <person name="Leung T.F."/>
            <person name="Tungtrongchitr A."/>
            <person name="Tsui S.K.W."/>
        </authorList>
    </citation>
    <scope>NUCLEOTIDE SEQUENCE [LARGE SCALE GENOMIC DNA]</scope>
    <source>
        <strain evidence="1">PWHHKU_190912</strain>
    </source>
</reference>
<organism evidence="1 2">
    <name type="scientific">Periplaneta americana</name>
    <name type="common">American cockroach</name>
    <name type="synonym">Blatta americana</name>
    <dbReference type="NCBI Taxonomy" id="6978"/>
    <lineage>
        <taxon>Eukaryota</taxon>
        <taxon>Metazoa</taxon>
        <taxon>Ecdysozoa</taxon>
        <taxon>Arthropoda</taxon>
        <taxon>Hexapoda</taxon>
        <taxon>Insecta</taxon>
        <taxon>Pterygota</taxon>
        <taxon>Neoptera</taxon>
        <taxon>Polyneoptera</taxon>
        <taxon>Dictyoptera</taxon>
        <taxon>Blattodea</taxon>
        <taxon>Blattoidea</taxon>
        <taxon>Blattidae</taxon>
        <taxon>Blattinae</taxon>
        <taxon>Periplaneta</taxon>
    </lineage>
</organism>
<accession>A0ABQ8SMC4</accession>
<evidence type="ECO:0000313" key="2">
    <source>
        <dbReference type="Proteomes" id="UP001148838"/>
    </source>
</evidence>
<name>A0ABQ8SMC4_PERAM</name>
<protein>
    <submittedName>
        <fullName evidence="1">Uncharacterized protein</fullName>
    </submittedName>
</protein>
<proteinExistence type="predicted"/>
<dbReference type="Proteomes" id="UP001148838">
    <property type="component" value="Unassembled WGS sequence"/>
</dbReference>
<comment type="caution">
    <text evidence="1">The sequence shown here is derived from an EMBL/GenBank/DDBJ whole genome shotgun (WGS) entry which is preliminary data.</text>
</comment>
<dbReference type="EMBL" id="JAJSOF020000025">
    <property type="protein sequence ID" value="KAJ4434941.1"/>
    <property type="molecule type" value="Genomic_DNA"/>
</dbReference>
<gene>
    <name evidence="1" type="ORF">ANN_23513</name>
</gene>
<evidence type="ECO:0000313" key="1">
    <source>
        <dbReference type="EMBL" id="KAJ4434941.1"/>
    </source>
</evidence>
<keyword evidence="2" id="KW-1185">Reference proteome</keyword>